<dbReference type="AlphaFoldDB" id="A0AA39W1Z9"/>
<evidence type="ECO:0000313" key="1">
    <source>
        <dbReference type="EMBL" id="KAK0599383.1"/>
    </source>
</evidence>
<sequence length="212" mass="24000">MLKGLDHQPKHCFVDDKDMREGRAVIFNHSEDLGDKVNHNQVKDREVGGVLYDFFGHSKIKGEKLDGKKAVKKKAIKDVRSTMPFDRYSLSLDEYTDASCSSPSYSSLDEGGLGSNEISKEGKVSDNMKLLTPVLTTSRISYLAVKCHVMKFRNSKSNFKMFWYLEEEISRIIRIGVALGLDFDNKKVGMADVFIEAKRKLKLGGLRELKVQ</sequence>
<keyword evidence="2" id="KW-1185">Reference proteome</keyword>
<accession>A0AA39W1Z9</accession>
<protein>
    <submittedName>
        <fullName evidence="1">Uncharacterized protein</fullName>
    </submittedName>
</protein>
<name>A0AA39W1Z9_ACESA</name>
<dbReference type="EMBL" id="JAUESC010000003">
    <property type="protein sequence ID" value="KAK0599383.1"/>
    <property type="molecule type" value="Genomic_DNA"/>
</dbReference>
<proteinExistence type="predicted"/>
<organism evidence="1 2">
    <name type="scientific">Acer saccharum</name>
    <name type="common">Sugar maple</name>
    <dbReference type="NCBI Taxonomy" id="4024"/>
    <lineage>
        <taxon>Eukaryota</taxon>
        <taxon>Viridiplantae</taxon>
        <taxon>Streptophyta</taxon>
        <taxon>Embryophyta</taxon>
        <taxon>Tracheophyta</taxon>
        <taxon>Spermatophyta</taxon>
        <taxon>Magnoliopsida</taxon>
        <taxon>eudicotyledons</taxon>
        <taxon>Gunneridae</taxon>
        <taxon>Pentapetalae</taxon>
        <taxon>rosids</taxon>
        <taxon>malvids</taxon>
        <taxon>Sapindales</taxon>
        <taxon>Sapindaceae</taxon>
        <taxon>Hippocastanoideae</taxon>
        <taxon>Acereae</taxon>
        <taxon>Acer</taxon>
    </lineage>
</organism>
<comment type="caution">
    <text evidence="1">The sequence shown here is derived from an EMBL/GenBank/DDBJ whole genome shotgun (WGS) entry which is preliminary data.</text>
</comment>
<reference evidence="1" key="2">
    <citation type="submission" date="2023-06" db="EMBL/GenBank/DDBJ databases">
        <authorList>
            <person name="Swenson N.G."/>
            <person name="Wegrzyn J.L."/>
            <person name="Mcevoy S.L."/>
        </authorList>
    </citation>
    <scope>NUCLEOTIDE SEQUENCE</scope>
    <source>
        <strain evidence="1">NS2018</strain>
        <tissue evidence="1">Leaf</tissue>
    </source>
</reference>
<gene>
    <name evidence="1" type="ORF">LWI29_004785</name>
</gene>
<dbReference type="Proteomes" id="UP001168877">
    <property type="component" value="Unassembled WGS sequence"/>
</dbReference>
<evidence type="ECO:0000313" key="2">
    <source>
        <dbReference type="Proteomes" id="UP001168877"/>
    </source>
</evidence>
<reference evidence="1" key="1">
    <citation type="journal article" date="2022" name="Plant J.">
        <title>Strategies of tolerance reflected in two North American maple genomes.</title>
        <authorList>
            <person name="McEvoy S.L."/>
            <person name="Sezen U.U."/>
            <person name="Trouern-Trend A."/>
            <person name="McMahon S.M."/>
            <person name="Schaberg P.G."/>
            <person name="Yang J."/>
            <person name="Wegrzyn J.L."/>
            <person name="Swenson N.G."/>
        </authorList>
    </citation>
    <scope>NUCLEOTIDE SEQUENCE</scope>
    <source>
        <strain evidence="1">NS2018</strain>
    </source>
</reference>